<name>X1MCC4_9ZZZZ</name>
<organism evidence="1">
    <name type="scientific">marine sediment metagenome</name>
    <dbReference type="NCBI Taxonomy" id="412755"/>
    <lineage>
        <taxon>unclassified sequences</taxon>
        <taxon>metagenomes</taxon>
        <taxon>ecological metagenomes</taxon>
    </lineage>
</organism>
<protein>
    <submittedName>
        <fullName evidence="1">Uncharacterized protein</fullName>
    </submittedName>
</protein>
<dbReference type="AlphaFoldDB" id="X1MCC4"/>
<evidence type="ECO:0000313" key="1">
    <source>
        <dbReference type="EMBL" id="GAI15746.1"/>
    </source>
</evidence>
<feature type="non-terminal residue" evidence="1">
    <location>
        <position position="1"/>
    </location>
</feature>
<comment type="caution">
    <text evidence="1">The sequence shown here is derived from an EMBL/GenBank/DDBJ whole genome shotgun (WGS) entry which is preliminary data.</text>
</comment>
<dbReference type="EMBL" id="BARV01006667">
    <property type="protein sequence ID" value="GAI15746.1"/>
    <property type="molecule type" value="Genomic_DNA"/>
</dbReference>
<accession>X1MCC4</accession>
<gene>
    <name evidence="1" type="ORF">S06H3_13650</name>
</gene>
<reference evidence="1" key="1">
    <citation type="journal article" date="2014" name="Front. Microbiol.">
        <title>High frequency of phylogenetically diverse reductive dehalogenase-homologous genes in deep subseafloor sedimentary metagenomes.</title>
        <authorList>
            <person name="Kawai M."/>
            <person name="Futagami T."/>
            <person name="Toyoda A."/>
            <person name="Takaki Y."/>
            <person name="Nishi S."/>
            <person name="Hori S."/>
            <person name="Arai W."/>
            <person name="Tsubouchi T."/>
            <person name="Morono Y."/>
            <person name="Uchiyama I."/>
            <person name="Ito T."/>
            <person name="Fujiyama A."/>
            <person name="Inagaki F."/>
            <person name="Takami H."/>
        </authorList>
    </citation>
    <scope>NUCLEOTIDE SEQUENCE</scope>
    <source>
        <strain evidence="1">Expedition CK06-06</strain>
    </source>
</reference>
<sequence length="29" mass="3307">GDNAYQKQCYEKDAILANFSIPVDSQHHN</sequence>
<proteinExistence type="predicted"/>